<feature type="region of interest" description="Disordered" evidence="1">
    <location>
        <begin position="193"/>
        <end position="219"/>
    </location>
</feature>
<evidence type="ECO:0000313" key="3">
    <source>
        <dbReference type="Proteomes" id="UP000054481"/>
    </source>
</evidence>
<name>A0A0F7ZFD5_9HYPO</name>
<evidence type="ECO:0000256" key="1">
    <source>
        <dbReference type="SAM" id="MobiDB-lite"/>
    </source>
</evidence>
<dbReference type="EMBL" id="KQ030786">
    <property type="protein sequence ID" value="KJZ68951.1"/>
    <property type="molecule type" value="Genomic_DNA"/>
</dbReference>
<feature type="compositionally biased region" description="Polar residues" evidence="1">
    <location>
        <begin position="207"/>
        <end position="219"/>
    </location>
</feature>
<sequence>MCSITRHHKARLKTNNEFYVVHFFSKPVSTLVFRYLVYIRPVAQAVLRKCFQHETSNVLLFSPISQAVQKPQAWTTTTFTKELRRQCDAATGIPSGIGAQLYRQISIAITERHIGAAAAHFKRFDDVTRTAGSDMAYAWQSSHRPIERHTTYGLDGAFPDHLQPALLRIYAKASESWHDLLWRETAKSSHASTEVEIADAADPTSGDEPSSQKTGLLMV</sequence>
<dbReference type="Proteomes" id="UP000054481">
    <property type="component" value="Unassembled WGS sequence"/>
</dbReference>
<keyword evidence="3" id="KW-1185">Reference proteome</keyword>
<proteinExistence type="predicted"/>
<accession>A0A0F7ZFD5</accession>
<dbReference type="AlphaFoldDB" id="A0A0F7ZFD5"/>
<protein>
    <submittedName>
        <fullName evidence="2">Uncharacterized protein</fullName>
    </submittedName>
</protein>
<gene>
    <name evidence="2" type="ORF">HIM_11667</name>
</gene>
<organism evidence="2 3">
    <name type="scientific">Hirsutella minnesotensis 3608</name>
    <dbReference type="NCBI Taxonomy" id="1043627"/>
    <lineage>
        <taxon>Eukaryota</taxon>
        <taxon>Fungi</taxon>
        <taxon>Dikarya</taxon>
        <taxon>Ascomycota</taxon>
        <taxon>Pezizomycotina</taxon>
        <taxon>Sordariomycetes</taxon>
        <taxon>Hypocreomycetidae</taxon>
        <taxon>Hypocreales</taxon>
        <taxon>Ophiocordycipitaceae</taxon>
        <taxon>Hirsutella</taxon>
    </lineage>
</organism>
<evidence type="ECO:0000313" key="2">
    <source>
        <dbReference type="EMBL" id="KJZ68951.1"/>
    </source>
</evidence>
<dbReference type="OrthoDB" id="5019068at2759"/>
<reference evidence="2 3" key="1">
    <citation type="journal article" date="2014" name="Genome Biol. Evol.">
        <title>Comparative genomics and transcriptomics analyses reveal divergent lifestyle features of nematode endoparasitic fungus Hirsutella minnesotensis.</title>
        <authorList>
            <person name="Lai Y."/>
            <person name="Liu K."/>
            <person name="Zhang X."/>
            <person name="Zhang X."/>
            <person name="Li K."/>
            <person name="Wang N."/>
            <person name="Shu C."/>
            <person name="Wu Y."/>
            <person name="Wang C."/>
            <person name="Bushley K.E."/>
            <person name="Xiang M."/>
            <person name="Liu X."/>
        </authorList>
    </citation>
    <scope>NUCLEOTIDE SEQUENCE [LARGE SCALE GENOMIC DNA]</scope>
    <source>
        <strain evidence="2 3">3608</strain>
    </source>
</reference>